<sequence>MNRLIHCGIKVKFIVDQESDRDFALVSIQSVFPGFVAKNIDTECGDKCSLAAACKGAAKAEEMTVWSLGVMTRHARSNDLRSKRCTPQHGHEGCQTSDQELRTDAKRERCLQGKSLLLCALLLSTLLGFTLLITYLVMTCALGSCDAESDPALLERLLNSRNDTVNPCENFYKYACGSWEGKQSSRTREESLNVFDVLLEENLLILKRLLESPQFGIRGSAKEKAMRFFRSCMDTERIESQGAQPLKDLLNQVGGWHNTDVGETKDFNETLQILMSRYSTFPFFRVHVGPSPFDPKTNIIQIDHPEFDIPLESEFKEKNYLEVLRVYLSYLKKLGVLLGRTEDGPPDSFSLTLSFISNLQRFVTPLQKRQQRGMLFYRTTIRELQEKAPAIDWLACLKAVFHPVPMNLTQPIAVHDMDYLSNMSQLVEKWHKGRVLHIYMIVCLVGNLSPALDSQFQDARLELYKILYGKMGSRMIPAERWRKCLIDTSSFFEPVLGKMIVQEIFPEQTKKFAEQMFSVIQDALCDRLDQVEWMDEQTRRNAKALVSNIQVEIGYPAHILQTDKVNLEYQNLEINEDTFFLNVVTCLKKLRENSYLKLLQHYPQKNWHVHPWSVHSYYSIRHHMVVFPAGMFRSPFFHMEFPSAVNFGAIGVFMAHEILHSFYGYVLPEGCPACNRSALQRSIDCLVEQYESYSSNVNGTFTLLENTADTGGLAVAYQAYKNWLKKHKEKDLPKIGLSHDQLFYLSFAHAMCGHQDPEKLQSSLNTDPHSPLPLRVSGPVSNSQDFSKSFQCPSGSPMNPDTKCRIW</sequence>
<dbReference type="GO" id="GO:0005886">
    <property type="term" value="C:plasma membrane"/>
    <property type="evidence" value="ECO:0007669"/>
    <property type="project" value="TreeGrafter"/>
</dbReference>
<feature type="compositionally biased region" description="Polar residues" evidence="7">
    <location>
        <begin position="779"/>
        <end position="799"/>
    </location>
</feature>
<dbReference type="EMBL" id="SWJQ01000865">
    <property type="protein sequence ID" value="TRZ10438.1"/>
    <property type="molecule type" value="Genomic_DNA"/>
</dbReference>
<protein>
    <recommendedName>
        <fullName evidence="13">Kell blood group glycoprotein</fullName>
    </recommendedName>
</protein>
<evidence type="ECO:0000256" key="4">
    <source>
        <dbReference type="ARBA" id="ARBA00022801"/>
    </source>
</evidence>
<evidence type="ECO:0000256" key="8">
    <source>
        <dbReference type="SAM" id="Phobius"/>
    </source>
</evidence>
<evidence type="ECO:0000256" key="1">
    <source>
        <dbReference type="ARBA" id="ARBA00001947"/>
    </source>
</evidence>
<keyword evidence="12" id="KW-1185">Reference proteome</keyword>
<evidence type="ECO:0000259" key="10">
    <source>
        <dbReference type="Pfam" id="PF05649"/>
    </source>
</evidence>
<reference evidence="11" key="1">
    <citation type="submission" date="2019-04" db="EMBL/GenBank/DDBJ databases">
        <title>Genome assembly of Zosterops borbonicus 15179.</title>
        <authorList>
            <person name="Leroy T."/>
            <person name="Anselmetti Y."/>
            <person name="Tilak M.-K."/>
            <person name="Nabholz B."/>
        </authorList>
    </citation>
    <scope>NUCLEOTIDE SEQUENCE</scope>
    <source>
        <strain evidence="11">HGM_15179</strain>
        <tissue evidence="11">Muscle</tissue>
    </source>
</reference>
<feature type="domain" description="Peptidase M13 C-terminal" evidence="9">
    <location>
        <begin position="616"/>
        <end position="806"/>
    </location>
</feature>
<comment type="caution">
    <text evidence="11">The sequence shown here is derived from an EMBL/GenBank/DDBJ whole genome shotgun (WGS) entry which is preliminary data.</text>
</comment>
<dbReference type="PROSITE" id="PS51885">
    <property type="entry name" value="NEPRILYSIN"/>
    <property type="match status" value="1"/>
</dbReference>
<dbReference type="GO" id="GO:0004222">
    <property type="term" value="F:metalloendopeptidase activity"/>
    <property type="evidence" value="ECO:0007669"/>
    <property type="project" value="InterPro"/>
</dbReference>
<feature type="transmembrane region" description="Helical" evidence="8">
    <location>
        <begin position="116"/>
        <end position="138"/>
    </location>
</feature>
<proteinExistence type="predicted"/>
<dbReference type="OrthoDB" id="6475849at2759"/>
<keyword evidence="8" id="KW-1133">Transmembrane helix</keyword>
<dbReference type="CDD" id="cd08662">
    <property type="entry name" value="M13"/>
    <property type="match status" value="1"/>
</dbReference>
<feature type="region of interest" description="Disordered" evidence="7">
    <location>
        <begin position="778"/>
        <end position="807"/>
    </location>
</feature>
<evidence type="ECO:0000259" key="9">
    <source>
        <dbReference type="Pfam" id="PF01431"/>
    </source>
</evidence>
<dbReference type="InterPro" id="IPR000718">
    <property type="entry name" value="Peptidase_M13"/>
</dbReference>
<dbReference type="InterPro" id="IPR024079">
    <property type="entry name" value="MetalloPept_cat_dom_sf"/>
</dbReference>
<dbReference type="GO" id="GO:0046872">
    <property type="term" value="F:metal ion binding"/>
    <property type="evidence" value="ECO:0007669"/>
    <property type="project" value="UniProtKB-KW"/>
</dbReference>
<keyword evidence="3" id="KW-0479">Metal-binding</keyword>
<keyword evidence="6" id="KW-0482">Metalloprotease</keyword>
<feature type="region of interest" description="Disordered" evidence="7">
    <location>
        <begin position="79"/>
        <end position="100"/>
    </location>
</feature>
<dbReference type="Gene3D" id="3.40.390.10">
    <property type="entry name" value="Collagenase (Catalytic Domain)"/>
    <property type="match status" value="1"/>
</dbReference>
<dbReference type="InterPro" id="IPR008753">
    <property type="entry name" value="Peptidase_M13_N"/>
</dbReference>
<dbReference type="SUPFAM" id="SSF55486">
    <property type="entry name" value="Metalloproteases ('zincins'), catalytic domain"/>
    <property type="match status" value="1"/>
</dbReference>
<keyword evidence="8" id="KW-0812">Transmembrane</keyword>
<evidence type="ECO:0000313" key="12">
    <source>
        <dbReference type="Proteomes" id="UP000796761"/>
    </source>
</evidence>
<dbReference type="PRINTS" id="PR00786">
    <property type="entry name" value="NEPRILYSIN"/>
</dbReference>
<keyword evidence="4" id="KW-0378">Hydrolase</keyword>
<comment type="cofactor">
    <cofactor evidence="1">
        <name>Zn(2+)</name>
        <dbReference type="ChEBI" id="CHEBI:29105"/>
    </cofactor>
</comment>
<evidence type="ECO:0008006" key="13">
    <source>
        <dbReference type="Google" id="ProtNLM"/>
    </source>
</evidence>
<evidence type="ECO:0000256" key="5">
    <source>
        <dbReference type="ARBA" id="ARBA00022833"/>
    </source>
</evidence>
<evidence type="ECO:0000256" key="6">
    <source>
        <dbReference type="ARBA" id="ARBA00023049"/>
    </source>
</evidence>
<feature type="domain" description="Peptidase M13 N-terminal" evidence="10">
    <location>
        <begin position="167"/>
        <end position="556"/>
    </location>
</feature>
<dbReference type="Pfam" id="PF01431">
    <property type="entry name" value="Peptidase_M13"/>
    <property type="match status" value="1"/>
</dbReference>
<dbReference type="Proteomes" id="UP000796761">
    <property type="component" value="Unassembled WGS sequence"/>
</dbReference>
<dbReference type="Gene3D" id="1.10.1380.10">
    <property type="entry name" value="Neutral endopeptidase , domain2"/>
    <property type="match status" value="1"/>
</dbReference>
<organism evidence="11 12">
    <name type="scientific">Zosterops borbonicus</name>
    <dbReference type="NCBI Taxonomy" id="364589"/>
    <lineage>
        <taxon>Eukaryota</taxon>
        <taxon>Metazoa</taxon>
        <taxon>Chordata</taxon>
        <taxon>Craniata</taxon>
        <taxon>Vertebrata</taxon>
        <taxon>Euteleostomi</taxon>
        <taxon>Archelosauria</taxon>
        <taxon>Archosauria</taxon>
        <taxon>Dinosauria</taxon>
        <taxon>Saurischia</taxon>
        <taxon>Theropoda</taxon>
        <taxon>Coelurosauria</taxon>
        <taxon>Aves</taxon>
        <taxon>Neognathae</taxon>
        <taxon>Neoaves</taxon>
        <taxon>Telluraves</taxon>
        <taxon>Australaves</taxon>
        <taxon>Passeriformes</taxon>
        <taxon>Sylvioidea</taxon>
        <taxon>Zosteropidae</taxon>
        <taxon>Zosterops</taxon>
    </lineage>
</organism>
<evidence type="ECO:0000313" key="11">
    <source>
        <dbReference type="EMBL" id="TRZ10438.1"/>
    </source>
</evidence>
<evidence type="ECO:0000256" key="3">
    <source>
        <dbReference type="ARBA" id="ARBA00022723"/>
    </source>
</evidence>
<dbReference type="InterPro" id="IPR042089">
    <property type="entry name" value="Peptidase_M13_dom_2"/>
</dbReference>
<dbReference type="Pfam" id="PF05649">
    <property type="entry name" value="Peptidase_M13_N"/>
    <property type="match status" value="1"/>
</dbReference>
<dbReference type="InterPro" id="IPR018497">
    <property type="entry name" value="Peptidase_M13_C"/>
</dbReference>
<accession>A0A8K1G2E4</accession>
<gene>
    <name evidence="11" type="ORF">HGM15179_016663</name>
</gene>
<name>A0A8K1G2E4_9PASS</name>
<dbReference type="PANTHER" id="PTHR11733:SF128">
    <property type="entry name" value="KELL BLOOD GROUP GLYCOPROTEIN"/>
    <property type="match status" value="1"/>
</dbReference>
<dbReference type="PANTHER" id="PTHR11733">
    <property type="entry name" value="ZINC METALLOPROTEASE FAMILY M13 NEPRILYSIN-RELATED"/>
    <property type="match status" value="1"/>
</dbReference>
<keyword evidence="5" id="KW-0862">Zinc</keyword>
<dbReference type="GO" id="GO:0016485">
    <property type="term" value="P:protein processing"/>
    <property type="evidence" value="ECO:0007669"/>
    <property type="project" value="TreeGrafter"/>
</dbReference>
<dbReference type="AlphaFoldDB" id="A0A8K1G2E4"/>
<evidence type="ECO:0000256" key="7">
    <source>
        <dbReference type="SAM" id="MobiDB-lite"/>
    </source>
</evidence>
<evidence type="ECO:0000256" key="2">
    <source>
        <dbReference type="ARBA" id="ARBA00022670"/>
    </source>
</evidence>
<keyword evidence="2" id="KW-0645">Protease</keyword>
<keyword evidence="8" id="KW-0472">Membrane</keyword>